<evidence type="ECO:0000256" key="3">
    <source>
        <dbReference type="ARBA" id="ARBA00022467"/>
    </source>
</evidence>
<dbReference type="Proteomes" id="UP000652761">
    <property type="component" value="Unassembled WGS sequence"/>
</dbReference>
<dbReference type="GO" id="GO:0051016">
    <property type="term" value="P:barbed-end actin filament capping"/>
    <property type="evidence" value="ECO:0007669"/>
    <property type="project" value="UniProtKB-UniRule"/>
</dbReference>
<dbReference type="GO" id="GO:0005737">
    <property type="term" value="C:cytoplasm"/>
    <property type="evidence" value="ECO:0007669"/>
    <property type="project" value="InterPro"/>
</dbReference>
<evidence type="ECO:0000256" key="2">
    <source>
        <dbReference type="ARBA" id="ARBA00006039"/>
    </source>
</evidence>
<keyword evidence="9" id="KW-1185">Reference proteome</keyword>
<dbReference type="InterPro" id="IPR037282">
    <property type="entry name" value="CapZ_alpha/beta"/>
</dbReference>
<dbReference type="Gene3D" id="3.90.1150.210">
    <property type="entry name" value="F-actin capping protein, beta subunit"/>
    <property type="match status" value="1"/>
</dbReference>
<dbReference type="InterPro" id="IPR001698">
    <property type="entry name" value="CAPZB"/>
</dbReference>
<comment type="subunit">
    <text evidence="7">Heterodimer of an alpha and a beta subunit.</text>
</comment>
<evidence type="ECO:0000256" key="4">
    <source>
        <dbReference type="ARBA" id="ARBA00022490"/>
    </source>
</evidence>
<dbReference type="GO" id="GO:0051015">
    <property type="term" value="F:actin filament binding"/>
    <property type="evidence" value="ECO:0007669"/>
    <property type="project" value="TreeGrafter"/>
</dbReference>
<protein>
    <recommendedName>
        <fullName evidence="7">F-actin-capping protein subunit beta</fullName>
    </recommendedName>
</protein>
<dbReference type="PANTHER" id="PTHR10619:SF0">
    <property type="entry name" value="F-ACTIN-CAPPING PROTEIN SUBUNIT BETA ISOFORMS 1 AND 2"/>
    <property type="match status" value="1"/>
</dbReference>
<dbReference type="OrthoDB" id="9979678at2759"/>
<keyword evidence="3 7" id="KW-0117">Actin capping</keyword>
<name>A0A843TT49_COLES</name>
<gene>
    <name evidence="8" type="ORF">Taro_008212</name>
</gene>
<keyword evidence="6 7" id="KW-0206">Cytoskeleton</keyword>
<organism evidence="8 9">
    <name type="scientific">Colocasia esculenta</name>
    <name type="common">Wild taro</name>
    <name type="synonym">Arum esculentum</name>
    <dbReference type="NCBI Taxonomy" id="4460"/>
    <lineage>
        <taxon>Eukaryota</taxon>
        <taxon>Viridiplantae</taxon>
        <taxon>Streptophyta</taxon>
        <taxon>Embryophyta</taxon>
        <taxon>Tracheophyta</taxon>
        <taxon>Spermatophyta</taxon>
        <taxon>Magnoliopsida</taxon>
        <taxon>Liliopsida</taxon>
        <taxon>Araceae</taxon>
        <taxon>Aroideae</taxon>
        <taxon>Colocasieae</taxon>
        <taxon>Colocasia</taxon>
    </lineage>
</organism>
<evidence type="ECO:0000313" key="8">
    <source>
        <dbReference type="EMBL" id="MQL75822.1"/>
    </source>
</evidence>
<accession>A0A843TT49</accession>
<evidence type="ECO:0000256" key="5">
    <source>
        <dbReference type="ARBA" id="ARBA00023203"/>
    </source>
</evidence>
<dbReference type="EMBL" id="NMUH01000267">
    <property type="protein sequence ID" value="MQL75822.1"/>
    <property type="molecule type" value="Genomic_DNA"/>
</dbReference>
<comment type="similarity">
    <text evidence="2 7">Belongs to the F-actin-capping protein beta subunit family.</text>
</comment>
<dbReference type="GO" id="GO:0000902">
    <property type="term" value="P:cell morphogenesis"/>
    <property type="evidence" value="ECO:0007669"/>
    <property type="project" value="TreeGrafter"/>
</dbReference>
<dbReference type="SUPFAM" id="SSF90096">
    <property type="entry name" value="Subunits of heterodimeric actin filament capping protein Capz"/>
    <property type="match status" value="1"/>
</dbReference>
<dbReference type="PROSITE" id="PS00231">
    <property type="entry name" value="F_ACTIN_CAPPING_BETA"/>
    <property type="match status" value="1"/>
</dbReference>
<dbReference type="InterPro" id="IPR019771">
    <property type="entry name" value="F-actin_capping_bsu_CS"/>
</dbReference>
<comment type="subcellular location">
    <subcellularLocation>
        <location evidence="1 7">Cytoplasm</location>
        <location evidence="1 7">Cytoskeleton</location>
    </subcellularLocation>
</comment>
<keyword evidence="5 7" id="KW-0009">Actin-binding</keyword>
<evidence type="ECO:0000313" key="9">
    <source>
        <dbReference type="Proteomes" id="UP000652761"/>
    </source>
</evidence>
<evidence type="ECO:0000256" key="7">
    <source>
        <dbReference type="RuleBase" id="RU365078"/>
    </source>
</evidence>
<comment type="caution">
    <text evidence="8">The sequence shown here is derived from an EMBL/GenBank/DDBJ whole genome shotgun (WGS) entry which is preliminary data.</text>
</comment>
<dbReference type="Pfam" id="PF01115">
    <property type="entry name" value="F_actin_cap_B"/>
    <property type="match status" value="1"/>
</dbReference>
<dbReference type="AlphaFoldDB" id="A0A843TT49"/>
<dbReference type="GO" id="GO:0030036">
    <property type="term" value="P:actin cytoskeleton organization"/>
    <property type="evidence" value="ECO:0007669"/>
    <property type="project" value="InterPro"/>
</dbReference>
<dbReference type="PANTHER" id="PTHR10619">
    <property type="entry name" value="F-ACTIN-CAPPING PROTEIN SUBUNIT BETA"/>
    <property type="match status" value="1"/>
</dbReference>
<proteinExistence type="inferred from homology"/>
<comment type="function">
    <text evidence="7">F-actin-capping proteins bind in a Ca(2+)-independent manner to the fast growing ends of actin filaments (barbed end) thereby blocking the exchange of subunits at these ends. Unlike other capping proteins (such as gelsolin and severin), these proteins do not sever actin filaments.</text>
</comment>
<dbReference type="InterPro" id="IPR042276">
    <property type="entry name" value="CapZ_alpha/beta_2"/>
</dbReference>
<dbReference type="GO" id="GO:0008290">
    <property type="term" value="C:F-actin capping protein complex"/>
    <property type="evidence" value="ECO:0007669"/>
    <property type="project" value="UniProtKB-UniRule"/>
</dbReference>
<reference evidence="8" key="1">
    <citation type="submission" date="2017-07" db="EMBL/GenBank/DDBJ databases">
        <title>Taro Niue Genome Assembly and Annotation.</title>
        <authorList>
            <person name="Atibalentja N."/>
            <person name="Keating K."/>
            <person name="Fields C.J."/>
        </authorList>
    </citation>
    <scope>NUCLEOTIDE SEQUENCE</scope>
    <source>
        <strain evidence="8">Niue_2</strain>
        <tissue evidence="8">Leaf</tissue>
    </source>
</reference>
<evidence type="ECO:0000256" key="1">
    <source>
        <dbReference type="ARBA" id="ARBA00004245"/>
    </source>
</evidence>
<evidence type="ECO:0000256" key="6">
    <source>
        <dbReference type="ARBA" id="ARBA00023212"/>
    </source>
</evidence>
<sequence length="109" mass="12057">MCVQVLYDAECGKNFILCDYNRDANSYSKVKELTSIVCNIEDGSKTTHGQSGYLQEGAWDSIHVIEVKLEEDGIACYCLTSTVMLSITTESKSSAIFNLSGSIRRQDTD</sequence>
<keyword evidence="4 7" id="KW-0963">Cytoplasm</keyword>